<evidence type="ECO:0000313" key="1">
    <source>
        <dbReference type="EMBL" id="KAJ9077090.1"/>
    </source>
</evidence>
<comment type="caution">
    <text evidence="1">The sequence shown here is derived from an EMBL/GenBank/DDBJ whole genome shotgun (WGS) entry which is preliminary data.</text>
</comment>
<dbReference type="Proteomes" id="UP001165960">
    <property type="component" value="Unassembled WGS sequence"/>
</dbReference>
<dbReference type="EMBL" id="QTSX02002222">
    <property type="protein sequence ID" value="KAJ9077090.1"/>
    <property type="molecule type" value="Genomic_DNA"/>
</dbReference>
<evidence type="ECO:0000313" key="2">
    <source>
        <dbReference type="Proteomes" id="UP001165960"/>
    </source>
</evidence>
<reference evidence="1" key="1">
    <citation type="submission" date="2022-04" db="EMBL/GenBank/DDBJ databases">
        <title>Genome of the entomopathogenic fungus Entomophthora muscae.</title>
        <authorList>
            <person name="Elya C."/>
            <person name="Lovett B.R."/>
            <person name="Lee E."/>
            <person name="Macias A.M."/>
            <person name="Hajek A.E."/>
            <person name="De Bivort B.L."/>
            <person name="Kasson M.T."/>
            <person name="De Fine Licht H.H."/>
            <person name="Stajich J.E."/>
        </authorList>
    </citation>
    <scope>NUCLEOTIDE SEQUENCE</scope>
    <source>
        <strain evidence="1">Berkeley</strain>
    </source>
</reference>
<sequence>MSSPDSLAADLPPPKPAQPQGSIFQLCNNISQRLRCIPNFEPYLALAKEQLEADESYNPIMGIDPVSLLWKTFRQGSSLSAMYNVLDENDPVSVTPLDEIDAKRAKASVYHFLLKCKNNLDFKEDELFAITDLFKDDTNSFIKVLKTASLLLDRMESKRLIDTSGLDLDGATKVGPSDNRAKVVVEMLQTERKYIQDLEKLQNYMQECQTSKVISPETIRFLFANLHSLVDFQRRFLIGVECNALLPAEEQRFGGLFMTMEEAFSVYEPFCANYGHASDLAVKEAPHLMALSHIMEPNYELPSYLIKPIQRICKYPLLLRELIRYTKEEEYPHFAELNLGMEAINRVAGRVNEMRRKEENSNLCEDLKTRVVNWDSLNIDDFGDLLQNDKFIVVGKDQKEREMYIFLFEDILICCKELSANSKRAKQVPKKVNGLPLELRGRIPAKSLVKVADRNTDGETFLRVYWRAEDMQILILKCRNEEQIRLWKSPLDTLIQKNKAGMKIKDGAKTSSMDDTQLSKPLNAPLPAIPRTMQAELSTGSFRSRSASSPNIHAIRGSNGAWEMVNGNQHAYSGVAQANGGESSLRPMSTITRSTSQTKVKLNYMEDVFIIMVPSTIDYEELLEKVEKKLRICGGRKGGQPMDLSAGFRVRYRDEDNDFITINSDDDVQMAFESVRGVTPGGSVVSMCAISLFID</sequence>
<accession>A0ACC2TRD9</accession>
<name>A0ACC2TRD9_9FUNG</name>
<proteinExistence type="predicted"/>
<keyword evidence="2" id="KW-1185">Reference proteome</keyword>
<organism evidence="1 2">
    <name type="scientific">Entomophthora muscae</name>
    <dbReference type="NCBI Taxonomy" id="34485"/>
    <lineage>
        <taxon>Eukaryota</taxon>
        <taxon>Fungi</taxon>
        <taxon>Fungi incertae sedis</taxon>
        <taxon>Zoopagomycota</taxon>
        <taxon>Entomophthoromycotina</taxon>
        <taxon>Entomophthoromycetes</taxon>
        <taxon>Entomophthorales</taxon>
        <taxon>Entomophthoraceae</taxon>
        <taxon>Entomophthora</taxon>
    </lineage>
</organism>
<gene>
    <name evidence="1" type="primary">CDC24_1</name>
    <name evidence="1" type="ORF">DSO57_1020071</name>
</gene>
<protein>
    <submittedName>
        <fullName evidence="1">Guanine nucleotide exchange factor for Cdc42p</fullName>
    </submittedName>
</protein>